<evidence type="ECO:0000313" key="2">
    <source>
        <dbReference type="EMBL" id="MBB4633279.1"/>
    </source>
</evidence>
<dbReference type="InterPro" id="IPR027477">
    <property type="entry name" value="Succ_DH/fumarate_Rdtase_cat_sf"/>
</dbReference>
<evidence type="ECO:0000256" key="1">
    <source>
        <dbReference type="SAM" id="MobiDB-lite"/>
    </source>
</evidence>
<proteinExistence type="predicted"/>
<dbReference type="Gene3D" id="3.90.700.10">
    <property type="entry name" value="Succinate dehydrogenase/fumarate reductase flavoprotein, catalytic domain"/>
    <property type="match status" value="1"/>
</dbReference>
<dbReference type="SUPFAM" id="SSF56425">
    <property type="entry name" value="Succinate dehydrogenase/fumarate reductase flavoprotein, catalytic domain"/>
    <property type="match status" value="1"/>
</dbReference>
<accession>A0A7W7B3D3</accession>
<evidence type="ECO:0000313" key="3">
    <source>
        <dbReference type="Proteomes" id="UP000566324"/>
    </source>
</evidence>
<dbReference type="AlphaFoldDB" id="A0A7W7B3D3"/>
<gene>
    <name evidence="2" type="ORF">GGQ98_002913</name>
</gene>
<dbReference type="RefSeq" id="WP_184070750.1">
    <property type="nucleotide sequence ID" value="NZ_JACHNZ010000039.1"/>
</dbReference>
<name>A0A7W7B3D3_9SPHN</name>
<comment type="caution">
    <text evidence="2">The sequence shown here is derived from an EMBL/GenBank/DDBJ whole genome shotgun (WGS) entry which is preliminary data.</text>
</comment>
<reference evidence="2 3" key="1">
    <citation type="submission" date="2020-08" db="EMBL/GenBank/DDBJ databases">
        <title>Genomic Encyclopedia of Type Strains, Phase IV (KMG-IV): sequencing the most valuable type-strain genomes for metagenomic binning, comparative biology and taxonomic classification.</title>
        <authorList>
            <person name="Goeker M."/>
        </authorList>
    </citation>
    <scope>NUCLEOTIDE SEQUENCE [LARGE SCALE GENOMIC DNA]</scope>
    <source>
        <strain evidence="2 3">DSM 17328</strain>
    </source>
</reference>
<organism evidence="2 3">
    <name type="scientific">Sphingosinicella soli</name>
    <dbReference type="NCBI Taxonomy" id="333708"/>
    <lineage>
        <taxon>Bacteria</taxon>
        <taxon>Pseudomonadati</taxon>
        <taxon>Pseudomonadota</taxon>
        <taxon>Alphaproteobacteria</taxon>
        <taxon>Sphingomonadales</taxon>
        <taxon>Sphingosinicellaceae</taxon>
        <taxon>Sphingosinicella</taxon>
    </lineage>
</organism>
<protein>
    <submittedName>
        <fullName evidence="2">Uncharacterized protein</fullName>
    </submittedName>
</protein>
<feature type="region of interest" description="Disordered" evidence="1">
    <location>
        <begin position="39"/>
        <end position="64"/>
    </location>
</feature>
<dbReference type="EMBL" id="JACHNZ010000039">
    <property type="protein sequence ID" value="MBB4633279.1"/>
    <property type="molecule type" value="Genomic_DNA"/>
</dbReference>
<keyword evidence="3" id="KW-1185">Reference proteome</keyword>
<dbReference type="Proteomes" id="UP000566324">
    <property type="component" value="Unassembled WGS sequence"/>
</dbReference>
<sequence length="90" mass="10055">MRSGYLKRADSILALAAMGGIGPEGLERTVQRFNEHAVQGKDPEFGRGESVYDIANGDPDHKPNPRMTFWLSGRETRAASTKPLINRWEQ</sequence>